<evidence type="ECO:0000313" key="4">
    <source>
        <dbReference type="EMBL" id="MSS28917.1"/>
    </source>
</evidence>
<dbReference type="PANTHER" id="PTHR30160">
    <property type="entry name" value="TETRAACYLDISACCHARIDE 4'-KINASE-RELATED"/>
    <property type="match status" value="1"/>
</dbReference>
<keyword evidence="1" id="KW-0328">Glycosyltransferase</keyword>
<name>A0A6L5XNX9_9BACT</name>
<sequence>MSTDVLLLNLTRFGDLLQSQPLIQDLHDSGHQVGLVCLDNFAAALPLLRHVDAAWPLPGAKLMAALDRDWRTAAAQLLDLARRIRREAAPRHVVNLTPTLPARLLSKLLAPTPEAVLGFGLDPEGFGVNQGVWSSFLSGATLRRLNAPFNLVDMFRMVGAPLFAPGIAGRPGRFSLRTPPDAAMAHADALLARPENLPMSAHPKGFVALQLGASEARRQWPVAHFAALGERLWREAGLCPVLLGAPAERPMAREYAACAARDRTPFVNAVGRTDIPQLAALLRKMRLLATNDTGTMHLAAGLGLPCLAFFLATAQPWDTGPYLPGCCCLEPALPCHPCSFRQPCPHGHACLTRISPTSAGDLILARLEGGGWQAGLSPELRREARVWLTETDARGFAGVRSLSGHDSEDRSLWLSQQRPFWRHILDDLSSNAAGQAAGPANGHIEKHAAGQTGGQLDAPPCSPDFCRQVTPVLAQAARLLDMLSEQGRLTGKSAKAGQLFLLNCERLQNLLNACPPLASLACFWRELRQERGDRMDELLHFVGLLAGHLERWAAHMTVSSRNPL</sequence>
<protein>
    <submittedName>
        <fullName evidence="4">Glycosyltransferase family 9 protein</fullName>
    </submittedName>
</protein>
<dbReference type="SUPFAM" id="SSF53756">
    <property type="entry name" value="UDP-Glycosyltransferase/glycogen phosphorylase"/>
    <property type="match status" value="1"/>
</dbReference>
<feature type="compositionally biased region" description="Low complexity" evidence="3">
    <location>
        <begin position="432"/>
        <end position="442"/>
    </location>
</feature>
<proteinExistence type="predicted"/>
<feature type="region of interest" description="Disordered" evidence="3">
    <location>
        <begin position="432"/>
        <end position="456"/>
    </location>
</feature>
<accession>A0A6L5XNX9</accession>
<evidence type="ECO:0000256" key="3">
    <source>
        <dbReference type="SAM" id="MobiDB-lite"/>
    </source>
</evidence>
<dbReference type="Gene3D" id="3.40.50.2000">
    <property type="entry name" value="Glycogen Phosphorylase B"/>
    <property type="match status" value="2"/>
</dbReference>
<dbReference type="Pfam" id="PF01075">
    <property type="entry name" value="Glyco_transf_9"/>
    <property type="match status" value="1"/>
</dbReference>
<evidence type="ECO:0000313" key="5">
    <source>
        <dbReference type="Proteomes" id="UP000477488"/>
    </source>
</evidence>
<dbReference type="GO" id="GO:0009244">
    <property type="term" value="P:lipopolysaccharide core region biosynthetic process"/>
    <property type="evidence" value="ECO:0007669"/>
    <property type="project" value="TreeGrafter"/>
</dbReference>
<dbReference type="InterPro" id="IPR051199">
    <property type="entry name" value="LPS_LOS_Heptosyltrfase"/>
</dbReference>
<keyword evidence="5" id="KW-1185">Reference proteome</keyword>
<reference evidence="4 5" key="1">
    <citation type="submission" date="2019-09" db="EMBL/GenBank/DDBJ databases">
        <title>In-depth cultivation of the pig gut microbiome towards novel bacterial diversity and tailored functional studies.</title>
        <authorList>
            <person name="Wylensek D."/>
            <person name="Hitch T.C.A."/>
            <person name="Clavel T."/>
        </authorList>
    </citation>
    <scope>NUCLEOTIDE SEQUENCE [LARGE SCALE GENOMIC DNA]</scope>
    <source>
        <strain evidence="4 5">PG-178-WT-4</strain>
    </source>
</reference>
<dbReference type="InterPro" id="IPR002201">
    <property type="entry name" value="Glyco_trans_9"/>
</dbReference>
<dbReference type="RefSeq" id="WP_154512800.1">
    <property type="nucleotide sequence ID" value="NZ_VUMH01000016.1"/>
</dbReference>
<dbReference type="PANTHER" id="PTHR30160:SF7">
    <property type="entry name" value="ADP-HEPTOSE--LPS HEPTOSYLTRANSFERASE 2"/>
    <property type="match status" value="1"/>
</dbReference>
<dbReference type="EMBL" id="VUMH01000016">
    <property type="protein sequence ID" value="MSS28917.1"/>
    <property type="molecule type" value="Genomic_DNA"/>
</dbReference>
<dbReference type="GO" id="GO:0005829">
    <property type="term" value="C:cytosol"/>
    <property type="evidence" value="ECO:0007669"/>
    <property type="project" value="TreeGrafter"/>
</dbReference>
<dbReference type="GO" id="GO:0008713">
    <property type="term" value="F:ADP-heptose-lipopolysaccharide heptosyltransferase activity"/>
    <property type="evidence" value="ECO:0007669"/>
    <property type="project" value="TreeGrafter"/>
</dbReference>
<dbReference type="CDD" id="cd03789">
    <property type="entry name" value="GT9_LPS_heptosyltransferase"/>
    <property type="match status" value="1"/>
</dbReference>
<evidence type="ECO:0000256" key="1">
    <source>
        <dbReference type="ARBA" id="ARBA00022676"/>
    </source>
</evidence>
<organism evidence="4 5">
    <name type="scientific">Desulfovibrio porci</name>
    <dbReference type="NCBI Taxonomy" id="2605782"/>
    <lineage>
        <taxon>Bacteria</taxon>
        <taxon>Pseudomonadati</taxon>
        <taxon>Thermodesulfobacteriota</taxon>
        <taxon>Desulfovibrionia</taxon>
        <taxon>Desulfovibrionales</taxon>
        <taxon>Desulfovibrionaceae</taxon>
        <taxon>Desulfovibrio</taxon>
    </lineage>
</organism>
<dbReference type="Proteomes" id="UP000477488">
    <property type="component" value="Unassembled WGS sequence"/>
</dbReference>
<gene>
    <name evidence="4" type="ORF">FYJ44_12945</name>
</gene>
<keyword evidence="2 4" id="KW-0808">Transferase</keyword>
<comment type="caution">
    <text evidence="4">The sequence shown here is derived from an EMBL/GenBank/DDBJ whole genome shotgun (WGS) entry which is preliminary data.</text>
</comment>
<dbReference type="AlphaFoldDB" id="A0A6L5XNX9"/>
<evidence type="ECO:0000256" key="2">
    <source>
        <dbReference type="ARBA" id="ARBA00022679"/>
    </source>
</evidence>